<comment type="caution">
    <text evidence="6">The sequence shown here is derived from an EMBL/GenBank/DDBJ whole genome shotgun (WGS) entry which is preliminary data.</text>
</comment>
<evidence type="ECO:0000313" key="6">
    <source>
        <dbReference type="EMBL" id="GGZ99207.1"/>
    </source>
</evidence>
<dbReference type="SUPFAM" id="SSF50891">
    <property type="entry name" value="Cyclophilin-like"/>
    <property type="match status" value="1"/>
</dbReference>
<protein>
    <recommendedName>
        <fullName evidence="1">peptidylprolyl isomerase</fullName>
        <ecNumber evidence="1">5.2.1.8</ecNumber>
    </recommendedName>
</protein>
<dbReference type="GO" id="GO:0003755">
    <property type="term" value="F:peptidyl-prolyl cis-trans isomerase activity"/>
    <property type="evidence" value="ECO:0007669"/>
    <property type="project" value="UniProtKB-KW"/>
</dbReference>
<name>A0A918VHH4_9SPHN</name>
<evidence type="ECO:0000313" key="7">
    <source>
        <dbReference type="Proteomes" id="UP000634139"/>
    </source>
</evidence>
<dbReference type="PROSITE" id="PS50072">
    <property type="entry name" value="CSA_PPIASE_2"/>
    <property type="match status" value="1"/>
</dbReference>
<feature type="chain" id="PRO_5036919562" description="peptidylprolyl isomerase" evidence="4">
    <location>
        <begin position="25"/>
        <end position="230"/>
    </location>
</feature>
<evidence type="ECO:0000256" key="1">
    <source>
        <dbReference type="ARBA" id="ARBA00013194"/>
    </source>
</evidence>
<evidence type="ECO:0000256" key="2">
    <source>
        <dbReference type="ARBA" id="ARBA00023110"/>
    </source>
</evidence>
<dbReference type="EC" id="5.2.1.8" evidence="1"/>
<evidence type="ECO:0000259" key="5">
    <source>
        <dbReference type="PROSITE" id="PS50072"/>
    </source>
</evidence>
<dbReference type="AlphaFoldDB" id="A0A918VHH4"/>
<sequence length="230" mass="24484">MDRRFALLAIPALLVLAAATPPKAKPRAVAAKPRPAAPAPAPLPLPDTVRVALVTELGTIELDLDHKRAPITTANFVRYVDLKKFDGAVFYRAMHLPWGAPPNGLIQGGLQSNPLKVLKPIAHEPTNVTGILHKRGAISMARHAPGTAMADFSILVSDLEGLDADPKSDNPDLQAGFAAFGYVVSGMDVALKIWEAPRPPEKGEGPLKGQMLDKPVKILTARRVPIPPAP</sequence>
<dbReference type="RefSeq" id="WP_189540964.1">
    <property type="nucleotide sequence ID" value="NZ_BMZD01000004.1"/>
</dbReference>
<dbReference type="InterPro" id="IPR044665">
    <property type="entry name" value="E_coli_cyclophilin_A-like"/>
</dbReference>
<feature type="signal peptide" evidence="4">
    <location>
        <begin position="1"/>
        <end position="24"/>
    </location>
</feature>
<evidence type="ECO:0000256" key="3">
    <source>
        <dbReference type="ARBA" id="ARBA00023235"/>
    </source>
</evidence>
<proteinExistence type="predicted"/>
<gene>
    <name evidence="6" type="ORF">GCM10011617_19550</name>
</gene>
<accession>A0A918VHH4</accession>
<dbReference type="PANTHER" id="PTHR43246">
    <property type="entry name" value="PEPTIDYL-PROLYL CIS-TRANS ISOMERASE CYP38, CHLOROPLASTIC"/>
    <property type="match status" value="1"/>
</dbReference>
<reference evidence="6" key="1">
    <citation type="journal article" date="2014" name="Int. J. Syst. Evol. Microbiol.">
        <title>Complete genome sequence of Corynebacterium casei LMG S-19264T (=DSM 44701T), isolated from a smear-ripened cheese.</title>
        <authorList>
            <consortium name="US DOE Joint Genome Institute (JGI-PGF)"/>
            <person name="Walter F."/>
            <person name="Albersmeier A."/>
            <person name="Kalinowski J."/>
            <person name="Ruckert C."/>
        </authorList>
    </citation>
    <scope>NUCLEOTIDE SEQUENCE</scope>
    <source>
        <strain evidence="6">KCTC 32422</strain>
    </source>
</reference>
<organism evidence="6 7">
    <name type="scientific">Novosphingobium arvoryzae</name>
    <dbReference type="NCBI Taxonomy" id="1256514"/>
    <lineage>
        <taxon>Bacteria</taxon>
        <taxon>Pseudomonadati</taxon>
        <taxon>Pseudomonadota</taxon>
        <taxon>Alphaproteobacteria</taxon>
        <taxon>Sphingomonadales</taxon>
        <taxon>Sphingomonadaceae</taxon>
        <taxon>Novosphingobium</taxon>
    </lineage>
</organism>
<dbReference type="Proteomes" id="UP000634139">
    <property type="component" value="Unassembled WGS sequence"/>
</dbReference>
<evidence type="ECO:0000256" key="4">
    <source>
        <dbReference type="SAM" id="SignalP"/>
    </source>
</evidence>
<reference evidence="6" key="2">
    <citation type="submission" date="2020-09" db="EMBL/GenBank/DDBJ databases">
        <authorList>
            <person name="Sun Q."/>
            <person name="Kim S."/>
        </authorList>
    </citation>
    <scope>NUCLEOTIDE SEQUENCE</scope>
    <source>
        <strain evidence="6">KCTC 32422</strain>
    </source>
</reference>
<keyword evidence="4" id="KW-0732">Signal</keyword>
<dbReference type="Gene3D" id="2.40.100.10">
    <property type="entry name" value="Cyclophilin-like"/>
    <property type="match status" value="1"/>
</dbReference>
<keyword evidence="2" id="KW-0697">Rotamase</keyword>
<keyword evidence="7" id="KW-1185">Reference proteome</keyword>
<dbReference type="InterPro" id="IPR029000">
    <property type="entry name" value="Cyclophilin-like_dom_sf"/>
</dbReference>
<dbReference type="EMBL" id="BMZD01000004">
    <property type="protein sequence ID" value="GGZ99207.1"/>
    <property type="molecule type" value="Genomic_DNA"/>
</dbReference>
<dbReference type="InterPro" id="IPR002130">
    <property type="entry name" value="Cyclophilin-type_PPIase_dom"/>
</dbReference>
<feature type="domain" description="PPIase cyclophilin-type" evidence="5">
    <location>
        <begin position="55"/>
        <end position="226"/>
    </location>
</feature>
<keyword evidence="3 6" id="KW-0413">Isomerase</keyword>
<dbReference type="Pfam" id="PF00160">
    <property type="entry name" value="Pro_isomerase"/>
    <property type="match status" value="1"/>
</dbReference>